<evidence type="ECO:0000313" key="1">
    <source>
        <dbReference type="EMBL" id="KAH6942361.1"/>
    </source>
</evidence>
<accession>A0ACB7T5A4</accession>
<name>A0ACB7T5A4_HYAAI</name>
<comment type="caution">
    <text evidence="1">The sequence shown here is derived from an EMBL/GenBank/DDBJ whole genome shotgun (WGS) entry which is preliminary data.</text>
</comment>
<organism evidence="1 2">
    <name type="scientific">Hyalomma asiaticum</name>
    <name type="common">Tick</name>
    <dbReference type="NCBI Taxonomy" id="266040"/>
    <lineage>
        <taxon>Eukaryota</taxon>
        <taxon>Metazoa</taxon>
        <taxon>Ecdysozoa</taxon>
        <taxon>Arthropoda</taxon>
        <taxon>Chelicerata</taxon>
        <taxon>Arachnida</taxon>
        <taxon>Acari</taxon>
        <taxon>Parasitiformes</taxon>
        <taxon>Ixodida</taxon>
        <taxon>Ixodoidea</taxon>
        <taxon>Ixodidae</taxon>
        <taxon>Hyalomminae</taxon>
        <taxon>Hyalomma</taxon>
    </lineage>
</organism>
<dbReference type="Proteomes" id="UP000821845">
    <property type="component" value="Chromosome 10"/>
</dbReference>
<evidence type="ECO:0000313" key="2">
    <source>
        <dbReference type="Proteomes" id="UP000821845"/>
    </source>
</evidence>
<gene>
    <name evidence="1" type="ORF">HPB50_004178</name>
</gene>
<sequence>MAPPYSSGAFLWTGSAQVCGGRRAKLASGQPAPALTLETTAVGALCWASRRARKCEFASKADVSARVRRHSSEVQAPGTPVDAETCSGKAPQRGITSTTERAERSARPWQREDRGGKLEIAGDDLVNFVPASQCLAVVTASRHRGTPVVADRSCDTMSDSNVERACLELVNRIIIQCQLPHPRIGKLSALSHQLILMLFKACCGIEVPGLIKNPSTRTEEAVNVQTALDILANRILLTSLPHIDGRDVVARDPQVVLHLLEIFTGCLDLQGGASSSPSSSSTLSSPDSSLPVSSSEGAVRRDTCRRCSAKNGTASHSTPRESSSTDSESYYSEASCFLCEYVAARARSAAAARSTHRACPERLPRNQPTSDTPSPPTSYTTAESSLDDVHAKKFADGNAGGCFVPGPAFEGRRQGSPYWLRGTPNREDSETTESDTSVEERLKATLAELRRRLAEADKLADDERPLRKQPRQVKKSVLLSPSTRGVKRGGGTSRKRLRSETEVVTEDESSPDVRMSPHAERVLRRLHEHHVRFAVQSASSASDVAADAEQLQRKYEELQERHARKMESLQRDLARSRRLNELDAQRQLHQAIDALEKDRRQQAARLKRHHDERNRIMRSRRLTYRHRQQQMLQEAFKESVRARKQDLVDIQAAVREQQIREQDRHRVYLASLENFYQTQLSLLTESLAKEKVEMKQRAAAQSRVLERMRRDFKEQLEAETQNLYRLVAEPQEGWVSSNQAVPSKKRSRRV</sequence>
<protein>
    <submittedName>
        <fullName evidence="1">Uncharacterized protein</fullName>
    </submittedName>
</protein>
<proteinExistence type="predicted"/>
<keyword evidence="2" id="KW-1185">Reference proteome</keyword>
<dbReference type="EMBL" id="CM023490">
    <property type="protein sequence ID" value="KAH6942361.1"/>
    <property type="molecule type" value="Genomic_DNA"/>
</dbReference>
<reference evidence="1" key="1">
    <citation type="submission" date="2020-05" db="EMBL/GenBank/DDBJ databases">
        <title>Large-scale comparative analyses of tick genomes elucidate their genetic diversity and vector capacities.</title>
        <authorList>
            <person name="Jia N."/>
            <person name="Wang J."/>
            <person name="Shi W."/>
            <person name="Du L."/>
            <person name="Sun Y."/>
            <person name="Zhan W."/>
            <person name="Jiang J."/>
            <person name="Wang Q."/>
            <person name="Zhang B."/>
            <person name="Ji P."/>
            <person name="Sakyi L.B."/>
            <person name="Cui X."/>
            <person name="Yuan T."/>
            <person name="Jiang B."/>
            <person name="Yang W."/>
            <person name="Lam T.T.-Y."/>
            <person name="Chang Q."/>
            <person name="Ding S."/>
            <person name="Wang X."/>
            <person name="Zhu J."/>
            <person name="Ruan X."/>
            <person name="Zhao L."/>
            <person name="Wei J."/>
            <person name="Que T."/>
            <person name="Du C."/>
            <person name="Cheng J."/>
            <person name="Dai P."/>
            <person name="Han X."/>
            <person name="Huang E."/>
            <person name="Gao Y."/>
            <person name="Liu J."/>
            <person name="Shao H."/>
            <person name="Ye R."/>
            <person name="Li L."/>
            <person name="Wei W."/>
            <person name="Wang X."/>
            <person name="Wang C."/>
            <person name="Yang T."/>
            <person name="Huo Q."/>
            <person name="Li W."/>
            <person name="Guo W."/>
            <person name="Chen H."/>
            <person name="Zhou L."/>
            <person name="Ni X."/>
            <person name="Tian J."/>
            <person name="Zhou Y."/>
            <person name="Sheng Y."/>
            <person name="Liu T."/>
            <person name="Pan Y."/>
            <person name="Xia L."/>
            <person name="Li J."/>
            <person name="Zhao F."/>
            <person name="Cao W."/>
        </authorList>
    </citation>
    <scope>NUCLEOTIDE SEQUENCE</scope>
    <source>
        <strain evidence="1">Hyas-2018</strain>
    </source>
</reference>